<accession>A0A6C0BVE5</accession>
<evidence type="ECO:0000313" key="1">
    <source>
        <dbReference type="EMBL" id="QHS95388.1"/>
    </source>
</evidence>
<reference evidence="1" key="1">
    <citation type="journal article" date="2020" name="Nature">
        <title>Giant virus diversity and host interactions through global metagenomics.</title>
        <authorList>
            <person name="Schulz F."/>
            <person name="Roux S."/>
            <person name="Paez-Espino D."/>
            <person name="Jungbluth S."/>
            <person name="Walsh D.A."/>
            <person name="Denef V.J."/>
            <person name="McMahon K.D."/>
            <person name="Konstantinidis K.T."/>
            <person name="Eloe-Fadrosh E.A."/>
            <person name="Kyrpides N.C."/>
            <person name="Woyke T."/>
        </authorList>
    </citation>
    <scope>NUCLEOTIDE SEQUENCE</scope>
    <source>
        <strain evidence="1">GVMAG-M-3300018428-35</strain>
    </source>
</reference>
<proteinExistence type="predicted"/>
<dbReference type="AlphaFoldDB" id="A0A6C0BVE5"/>
<organism evidence="1">
    <name type="scientific">viral metagenome</name>
    <dbReference type="NCBI Taxonomy" id="1070528"/>
    <lineage>
        <taxon>unclassified sequences</taxon>
        <taxon>metagenomes</taxon>
        <taxon>organismal metagenomes</taxon>
    </lineage>
</organism>
<dbReference type="EMBL" id="MN739249">
    <property type="protein sequence ID" value="QHS95388.1"/>
    <property type="molecule type" value="Genomic_DNA"/>
</dbReference>
<name>A0A6C0BVE5_9ZZZZ</name>
<sequence>MSKSQNHMNLDFKKIQFVPFLCDDMSVKQTEKTYSVCNNKEYCKDHPCFGYLQLYVGKKPNIIISTPKMKCLFGVQKTGNNFNMSLQFTNLKEDSEMKYFFDLIRTIEFECMKNIGLTEDDADNFISQIKYDKKGKYDPNLSVKLPFSKNSFQTTITSENSSAINIFNIQNFTNMECDIYLDKIWRMNDKFYAKWKCNKIHIL</sequence>
<protein>
    <submittedName>
        <fullName evidence="1">Uncharacterized protein</fullName>
    </submittedName>
</protein>